<comment type="caution">
    <text evidence="5">The sequence shown here is derived from an EMBL/GenBank/DDBJ whole genome shotgun (WGS) entry which is preliminary data.</text>
</comment>
<keyword evidence="2" id="KW-0238">DNA-binding</keyword>
<keyword evidence="6" id="KW-1185">Reference proteome</keyword>
<reference evidence="5 6" key="1">
    <citation type="submission" date="2015-08" db="EMBL/GenBank/DDBJ databases">
        <title>Draft Genome Sequence of Pseudoalteromonas porphyrae UCD-SED14.</title>
        <authorList>
            <person name="Coil D.A."/>
            <person name="Jospin G."/>
            <person name="Lee R.D."/>
            <person name="Eisen J.A."/>
        </authorList>
    </citation>
    <scope>NUCLEOTIDE SEQUENCE [LARGE SCALE GENOMIC DNA]</scope>
    <source>
        <strain evidence="5 6">UCD-SED14</strain>
    </source>
</reference>
<proteinExistence type="predicted"/>
<gene>
    <name evidence="5" type="ORF">ADS77_00355</name>
</gene>
<evidence type="ECO:0000256" key="1">
    <source>
        <dbReference type="ARBA" id="ARBA00023015"/>
    </source>
</evidence>
<dbReference type="Pfam" id="PF01047">
    <property type="entry name" value="MarR"/>
    <property type="match status" value="1"/>
</dbReference>
<dbReference type="Gene3D" id="1.10.10.10">
    <property type="entry name" value="Winged helix-like DNA-binding domain superfamily/Winged helix DNA-binding domain"/>
    <property type="match status" value="1"/>
</dbReference>
<dbReference type="PROSITE" id="PS50995">
    <property type="entry name" value="HTH_MARR_2"/>
    <property type="match status" value="1"/>
</dbReference>
<dbReference type="GO" id="GO:0003677">
    <property type="term" value="F:DNA binding"/>
    <property type="evidence" value="ECO:0007669"/>
    <property type="project" value="UniProtKB-KW"/>
</dbReference>
<dbReference type="PANTHER" id="PTHR42756">
    <property type="entry name" value="TRANSCRIPTIONAL REGULATOR, MARR"/>
    <property type="match status" value="1"/>
</dbReference>
<organism evidence="5 6">
    <name type="scientific">Pseudoalteromonas porphyrae</name>
    <dbReference type="NCBI Taxonomy" id="187330"/>
    <lineage>
        <taxon>Bacteria</taxon>
        <taxon>Pseudomonadati</taxon>
        <taxon>Pseudomonadota</taxon>
        <taxon>Gammaproteobacteria</taxon>
        <taxon>Alteromonadales</taxon>
        <taxon>Pseudoalteromonadaceae</taxon>
        <taxon>Pseudoalteromonas</taxon>
    </lineage>
</organism>
<accession>A0A0N1ENY2</accession>
<dbReference type="OrthoDB" id="9806864at2"/>
<evidence type="ECO:0000259" key="4">
    <source>
        <dbReference type="PROSITE" id="PS50995"/>
    </source>
</evidence>
<dbReference type="PATRIC" id="fig|187330.3.peg.73"/>
<protein>
    <submittedName>
        <fullName evidence="5">Transcriptional regulator</fullName>
    </submittedName>
</protein>
<evidence type="ECO:0000313" key="5">
    <source>
        <dbReference type="EMBL" id="KPH65430.1"/>
    </source>
</evidence>
<dbReference type="AlphaFoldDB" id="A0A0N1ENY2"/>
<dbReference type="InterPro" id="IPR036390">
    <property type="entry name" value="WH_DNA-bd_sf"/>
</dbReference>
<dbReference type="InterPro" id="IPR036388">
    <property type="entry name" value="WH-like_DNA-bd_sf"/>
</dbReference>
<dbReference type="GO" id="GO:0003700">
    <property type="term" value="F:DNA-binding transcription factor activity"/>
    <property type="evidence" value="ECO:0007669"/>
    <property type="project" value="InterPro"/>
</dbReference>
<dbReference type="InterPro" id="IPR000835">
    <property type="entry name" value="HTH_MarR-typ"/>
</dbReference>
<dbReference type="EMBL" id="LHPH01000001">
    <property type="protein sequence ID" value="KPH65430.1"/>
    <property type="molecule type" value="Genomic_DNA"/>
</dbReference>
<feature type="domain" description="HTH marR-type" evidence="4">
    <location>
        <begin position="9"/>
        <end position="140"/>
    </location>
</feature>
<dbReference type="SUPFAM" id="SSF46785">
    <property type="entry name" value="Winged helix' DNA-binding domain"/>
    <property type="match status" value="1"/>
</dbReference>
<evidence type="ECO:0000313" key="6">
    <source>
        <dbReference type="Proteomes" id="UP000037848"/>
    </source>
</evidence>
<evidence type="ECO:0000256" key="3">
    <source>
        <dbReference type="ARBA" id="ARBA00023163"/>
    </source>
</evidence>
<dbReference type="Proteomes" id="UP000037848">
    <property type="component" value="Unassembled WGS sequence"/>
</dbReference>
<dbReference type="STRING" id="187330.AMS58_06010"/>
<dbReference type="RefSeq" id="WP_054204123.1">
    <property type="nucleotide sequence ID" value="NZ_LHPH01000001.1"/>
</dbReference>
<dbReference type="PANTHER" id="PTHR42756:SF1">
    <property type="entry name" value="TRANSCRIPTIONAL REPRESSOR OF EMRAB OPERON"/>
    <property type="match status" value="1"/>
</dbReference>
<name>A0A0N1ENY2_9GAMM</name>
<dbReference type="SMART" id="SM00347">
    <property type="entry name" value="HTH_MARR"/>
    <property type="match status" value="1"/>
</dbReference>
<keyword evidence="3" id="KW-0804">Transcription</keyword>
<evidence type="ECO:0000256" key="2">
    <source>
        <dbReference type="ARBA" id="ARBA00023125"/>
    </source>
</evidence>
<keyword evidence="1" id="KW-0805">Transcription regulation</keyword>
<sequence>MKYPQLKLENQICHRLYMASNSVVRAYRDALNQLDLTYPQYVVMMALWEEDKVSIAQLLEKTMVDGGAMTQILKKMADKQLLAVVKGETDKRKRVVKLQPHGLQLQQQAADIPEKIRCQFPSINEQEAALLISLLDKLNTDLS</sequence>